<proteinExistence type="predicted"/>
<organism evidence="1">
    <name type="scientific">Mesocestoides corti</name>
    <name type="common">Flatworm</name>
    <dbReference type="NCBI Taxonomy" id="53468"/>
    <lineage>
        <taxon>Eukaryota</taxon>
        <taxon>Metazoa</taxon>
        <taxon>Spiralia</taxon>
        <taxon>Lophotrochozoa</taxon>
        <taxon>Platyhelminthes</taxon>
        <taxon>Cestoda</taxon>
        <taxon>Eucestoda</taxon>
        <taxon>Cyclophyllidea</taxon>
        <taxon>Mesocestoididae</taxon>
        <taxon>Mesocestoides</taxon>
    </lineage>
</organism>
<name>A0A5K3ET29_MESCO</name>
<accession>A0A5K3ET29</accession>
<sequence>CGWCISHLQTIGCSRIFCLNLSLFVKQRYSSTGIVDFYWLLVCEMYYLECLSK</sequence>
<reference evidence="1" key="1">
    <citation type="submission" date="2019-11" db="UniProtKB">
        <authorList>
            <consortium name="WormBaseParasite"/>
        </authorList>
    </citation>
    <scope>IDENTIFICATION</scope>
</reference>
<dbReference type="WBParaSite" id="MCU_002836-RD">
    <property type="protein sequence ID" value="MCU_002836-RD"/>
    <property type="gene ID" value="MCU_002836"/>
</dbReference>
<evidence type="ECO:0000313" key="1">
    <source>
        <dbReference type="WBParaSite" id="MCU_002836-RD"/>
    </source>
</evidence>
<protein>
    <submittedName>
        <fullName evidence="1">ULP_PROTEASE domain-containing protein</fullName>
    </submittedName>
</protein>
<dbReference type="AlphaFoldDB" id="A0A5K3ET29"/>